<dbReference type="HOGENOM" id="CLU_1295549_0_0_1"/>
<dbReference type="SUPFAM" id="SSF50630">
    <property type="entry name" value="Acid proteases"/>
    <property type="match status" value="1"/>
</dbReference>
<organism evidence="1 2">
    <name type="scientific">Daphnia pulex</name>
    <name type="common">Water flea</name>
    <dbReference type="NCBI Taxonomy" id="6669"/>
    <lineage>
        <taxon>Eukaryota</taxon>
        <taxon>Metazoa</taxon>
        <taxon>Ecdysozoa</taxon>
        <taxon>Arthropoda</taxon>
        <taxon>Crustacea</taxon>
        <taxon>Branchiopoda</taxon>
        <taxon>Diplostraca</taxon>
        <taxon>Cladocera</taxon>
        <taxon>Anomopoda</taxon>
        <taxon>Daphniidae</taxon>
        <taxon>Daphnia</taxon>
    </lineage>
</organism>
<name>E9HQ15_DAPPU</name>
<proteinExistence type="predicted"/>
<dbReference type="AlphaFoldDB" id="E9HQ15"/>
<dbReference type="EMBL" id="GL732713">
    <property type="protein sequence ID" value="EFX66165.1"/>
    <property type="molecule type" value="Genomic_DNA"/>
</dbReference>
<gene>
    <name evidence="1" type="ORF">DAPPUDRAFT_332472</name>
</gene>
<dbReference type="InterPro" id="IPR021109">
    <property type="entry name" value="Peptidase_aspartic_dom_sf"/>
</dbReference>
<dbReference type="CDD" id="cd00303">
    <property type="entry name" value="retropepsin_like"/>
    <property type="match status" value="1"/>
</dbReference>
<sequence length="213" mass="23202">MPPQNRSNLVFTKAVCKNHHFEAIVDTGAGISVISPEFCKFLKLVPKERWEGPKLLMANGAVFTPEASVSLEIFVEETPIYIEAAVLPINGYKVILGNDALRQLDVIKIEYERDGATIFSANAGTELDVQGEKGEMGTIRSEESRVIPAYSIVTVTMEVDKKPSYTSKTRQMIELTNKLLIDKGVSIETLFSGAGDVIETASVNATVHGAVGR</sequence>
<dbReference type="Pfam" id="PF13975">
    <property type="entry name" value="gag-asp_proteas"/>
    <property type="match status" value="1"/>
</dbReference>
<evidence type="ECO:0000313" key="2">
    <source>
        <dbReference type="Proteomes" id="UP000000305"/>
    </source>
</evidence>
<dbReference type="InParanoid" id="E9HQ15"/>
<dbReference type="KEGG" id="dpx:DAPPUDRAFT_332472"/>
<dbReference type="Gene3D" id="2.40.70.10">
    <property type="entry name" value="Acid Proteases"/>
    <property type="match status" value="1"/>
</dbReference>
<reference evidence="1 2" key="1">
    <citation type="journal article" date="2011" name="Science">
        <title>The ecoresponsive genome of Daphnia pulex.</title>
        <authorList>
            <person name="Colbourne J.K."/>
            <person name="Pfrender M.E."/>
            <person name="Gilbert D."/>
            <person name="Thomas W.K."/>
            <person name="Tucker A."/>
            <person name="Oakley T.H."/>
            <person name="Tokishita S."/>
            <person name="Aerts A."/>
            <person name="Arnold G.J."/>
            <person name="Basu M.K."/>
            <person name="Bauer D.J."/>
            <person name="Caceres C.E."/>
            <person name="Carmel L."/>
            <person name="Casola C."/>
            <person name="Choi J.H."/>
            <person name="Detter J.C."/>
            <person name="Dong Q."/>
            <person name="Dusheyko S."/>
            <person name="Eads B.D."/>
            <person name="Frohlich T."/>
            <person name="Geiler-Samerotte K.A."/>
            <person name="Gerlach D."/>
            <person name="Hatcher P."/>
            <person name="Jogdeo S."/>
            <person name="Krijgsveld J."/>
            <person name="Kriventseva E.V."/>
            <person name="Kultz D."/>
            <person name="Laforsch C."/>
            <person name="Lindquist E."/>
            <person name="Lopez J."/>
            <person name="Manak J.R."/>
            <person name="Muller J."/>
            <person name="Pangilinan J."/>
            <person name="Patwardhan R.P."/>
            <person name="Pitluck S."/>
            <person name="Pritham E.J."/>
            <person name="Rechtsteiner A."/>
            <person name="Rho M."/>
            <person name="Rogozin I.B."/>
            <person name="Sakarya O."/>
            <person name="Salamov A."/>
            <person name="Schaack S."/>
            <person name="Shapiro H."/>
            <person name="Shiga Y."/>
            <person name="Skalitzky C."/>
            <person name="Smith Z."/>
            <person name="Souvorov A."/>
            <person name="Sung W."/>
            <person name="Tang Z."/>
            <person name="Tsuchiya D."/>
            <person name="Tu H."/>
            <person name="Vos H."/>
            <person name="Wang M."/>
            <person name="Wolf Y.I."/>
            <person name="Yamagata H."/>
            <person name="Yamada T."/>
            <person name="Ye Y."/>
            <person name="Shaw J.R."/>
            <person name="Andrews J."/>
            <person name="Crease T.J."/>
            <person name="Tang H."/>
            <person name="Lucas S.M."/>
            <person name="Robertson H.M."/>
            <person name="Bork P."/>
            <person name="Koonin E.V."/>
            <person name="Zdobnov E.M."/>
            <person name="Grigoriev I.V."/>
            <person name="Lynch M."/>
            <person name="Boore J.L."/>
        </authorList>
    </citation>
    <scope>NUCLEOTIDE SEQUENCE [LARGE SCALE GENOMIC DNA]</scope>
</reference>
<dbReference type="OrthoDB" id="6356350at2759"/>
<evidence type="ECO:0000313" key="1">
    <source>
        <dbReference type="EMBL" id="EFX66165.1"/>
    </source>
</evidence>
<keyword evidence="2" id="KW-1185">Reference proteome</keyword>
<dbReference type="Proteomes" id="UP000000305">
    <property type="component" value="Unassembled WGS sequence"/>
</dbReference>
<dbReference type="PhylomeDB" id="E9HQ15"/>
<accession>E9HQ15</accession>
<evidence type="ECO:0008006" key="3">
    <source>
        <dbReference type="Google" id="ProtNLM"/>
    </source>
</evidence>
<protein>
    <recommendedName>
        <fullName evidence="3">Peptidase A2 domain-containing protein</fullName>
    </recommendedName>
</protein>